<dbReference type="EMBL" id="CM023470">
    <property type="protein sequence ID" value="KAH7979734.1"/>
    <property type="molecule type" value="Genomic_DNA"/>
</dbReference>
<dbReference type="Proteomes" id="UP000821865">
    <property type="component" value="Chromosome 1"/>
</dbReference>
<comment type="caution">
    <text evidence="1">The sequence shown here is derived from an EMBL/GenBank/DDBJ whole genome shotgun (WGS) entry which is preliminary data.</text>
</comment>
<name>A0ACB8DZH1_DERSI</name>
<evidence type="ECO:0000313" key="1">
    <source>
        <dbReference type="EMBL" id="KAH7979734.1"/>
    </source>
</evidence>
<evidence type="ECO:0000313" key="2">
    <source>
        <dbReference type="Proteomes" id="UP000821865"/>
    </source>
</evidence>
<reference evidence="1" key="1">
    <citation type="submission" date="2020-05" db="EMBL/GenBank/DDBJ databases">
        <title>Large-scale comparative analyses of tick genomes elucidate their genetic diversity and vector capacities.</title>
        <authorList>
            <person name="Jia N."/>
            <person name="Wang J."/>
            <person name="Shi W."/>
            <person name="Du L."/>
            <person name="Sun Y."/>
            <person name="Zhan W."/>
            <person name="Jiang J."/>
            <person name="Wang Q."/>
            <person name="Zhang B."/>
            <person name="Ji P."/>
            <person name="Sakyi L.B."/>
            <person name="Cui X."/>
            <person name="Yuan T."/>
            <person name="Jiang B."/>
            <person name="Yang W."/>
            <person name="Lam T.T.-Y."/>
            <person name="Chang Q."/>
            <person name="Ding S."/>
            <person name="Wang X."/>
            <person name="Zhu J."/>
            <person name="Ruan X."/>
            <person name="Zhao L."/>
            <person name="Wei J."/>
            <person name="Que T."/>
            <person name="Du C."/>
            <person name="Cheng J."/>
            <person name="Dai P."/>
            <person name="Han X."/>
            <person name="Huang E."/>
            <person name="Gao Y."/>
            <person name="Liu J."/>
            <person name="Shao H."/>
            <person name="Ye R."/>
            <person name="Li L."/>
            <person name="Wei W."/>
            <person name="Wang X."/>
            <person name="Wang C."/>
            <person name="Yang T."/>
            <person name="Huo Q."/>
            <person name="Li W."/>
            <person name="Guo W."/>
            <person name="Chen H."/>
            <person name="Zhou L."/>
            <person name="Ni X."/>
            <person name="Tian J."/>
            <person name="Zhou Y."/>
            <person name="Sheng Y."/>
            <person name="Liu T."/>
            <person name="Pan Y."/>
            <person name="Xia L."/>
            <person name="Li J."/>
            <person name="Zhao F."/>
            <person name="Cao W."/>
        </authorList>
    </citation>
    <scope>NUCLEOTIDE SEQUENCE</scope>
    <source>
        <strain evidence="1">Dsil-2018</strain>
    </source>
</reference>
<protein>
    <submittedName>
        <fullName evidence="1">Uncharacterized protein</fullName>
    </submittedName>
</protein>
<proteinExistence type="predicted"/>
<keyword evidence="2" id="KW-1185">Reference proteome</keyword>
<accession>A0ACB8DZH1</accession>
<organism evidence="1 2">
    <name type="scientific">Dermacentor silvarum</name>
    <name type="common">Tick</name>
    <dbReference type="NCBI Taxonomy" id="543639"/>
    <lineage>
        <taxon>Eukaryota</taxon>
        <taxon>Metazoa</taxon>
        <taxon>Ecdysozoa</taxon>
        <taxon>Arthropoda</taxon>
        <taxon>Chelicerata</taxon>
        <taxon>Arachnida</taxon>
        <taxon>Acari</taxon>
        <taxon>Parasitiformes</taxon>
        <taxon>Ixodida</taxon>
        <taxon>Ixodoidea</taxon>
        <taxon>Ixodidae</taxon>
        <taxon>Rhipicephalinae</taxon>
        <taxon>Dermacentor</taxon>
    </lineage>
</organism>
<sequence length="261" mass="28663">MCIAGPFQRSVSYILLRSPAHALNNTLKSQAHKVLCELGPLQEFVGDEQTLVELLDPLLPPHRWYRVKHLLEEILETRVDKGIAGLLVEQPVDMASRTTSSGPQHVQVDKGVAGLLVEQPVEMARRTASSGPQHVQDDEAHDLAEFSPTPDGRFHLCKGVKITADQAAKILRNKKATIVVCDTAQAIWGLEALALRTVSGRSVPSETTKQLTPAKVQVVQECLAYWGRTNNQDIAVAAHGVLRVLSEKIQDVKKKLKLGKE</sequence>
<gene>
    <name evidence="1" type="ORF">HPB49_010748</name>
</gene>